<keyword evidence="3" id="KW-1185">Reference proteome</keyword>
<gene>
    <name evidence="2" type="ORF">F9C07_8552</name>
</gene>
<name>A0A7U2N311_ASPFN</name>
<protein>
    <submittedName>
        <fullName evidence="2">Uncharacterized protein</fullName>
    </submittedName>
</protein>
<organism evidence="2 3">
    <name type="scientific">Aspergillus flavus (strain ATCC 200026 / FGSC A1120 / IAM 13836 / NRRL 3357 / JCM 12722 / SRRC 167)</name>
    <dbReference type="NCBI Taxonomy" id="332952"/>
    <lineage>
        <taxon>Eukaryota</taxon>
        <taxon>Fungi</taxon>
        <taxon>Dikarya</taxon>
        <taxon>Ascomycota</taxon>
        <taxon>Pezizomycotina</taxon>
        <taxon>Eurotiomycetes</taxon>
        <taxon>Eurotiomycetidae</taxon>
        <taxon>Eurotiales</taxon>
        <taxon>Aspergillaceae</taxon>
        <taxon>Aspergillus</taxon>
        <taxon>Aspergillus subgen. Circumdati</taxon>
    </lineage>
</organism>
<sequence length="64" mass="7259">MWLRGAGKGKSTGRPELLEKSKEKSIHRYIDLRDNSSDSVHIIQQIQHDLLRPPPEMHPASGLC</sequence>
<dbReference type="AlphaFoldDB" id="A0A7U2N311"/>
<evidence type="ECO:0000313" key="3">
    <source>
        <dbReference type="Proteomes" id="UP000596276"/>
    </source>
</evidence>
<dbReference type="EMBL" id="CP044623">
    <property type="protein sequence ID" value="QRD94100.1"/>
    <property type="molecule type" value="Genomic_DNA"/>
</dbReference>
<proteinExistence type="predicted"/>
<accession>A0A7U2N311</accession>
<evidence type="ECO:0000256" key="1">
    <source>
        <dbReference type="SAM" id="MobiDB-lite"/>
    </source>
</evidence>
<reference evidence="3" key="1">
    <citation type="journal article" date="2021" name="G3 (Bethesda)">
        <title>Chromosome assembled and annotated genome sequence of Aspergillus flavus NRRL 3357.</title>
        <authorList>
            <person name="Skerker J.M."/>
            <person name="Pianalto K.M."/>
            <person name="Mondo S.J."/>
            <person name="Yang K."/>
            <person name="Arkin A.P."/>
            <person name="Keller N.P."/>
            <person name="Grigoriev I.V."/>
            <person name="Louise Glass N.L."/>
        </authorList>
    </citation>
    <scope>NUCLEOTIDE SEQUENCE [LARGE SCALE GENOMIC DNA]</scope>
    <source>
        <strain evidence="3">ATCC 200026 / FGSC A1120 / IAM 13836 / NRRL 3357 / JCM 12722 / SRRC 167</strain>
    </source>
</reference>
<dbReference type="Proteomes" id="UP000596276">
    <property type="component" value="Chromosome 6"/>
</dbReference>
<dbReference type="VEuPathDB" id="FungiDB:F9C07_8552"/>
<evidence type="ECO:0000313" key="2">
    <source>
        <dbReference type="EMBL" id="QRD94100.1"/>
    </source>
</evidence>
<feature type="compositionally biased region" description="Gly residues" evidence="1">
    <location>
        <begin position="1"/>
        <end position="10"/>
    </location>
</feature>
<feature type="region of interest" description="Disordered" evidence="1">
    <location>
        <begin position="1"/>
        <end position="24"/>
    </location>
</feature>